<dbReference type="SMART" id="SM00248">
    <property type="entry name" value="ANK"/>
    <property type="match status" value="3"/>
</dbReference>
<dbReference type="PROSITE" id="PS50088">
    <property type="entry name" value="ANK_REPEAT"/>
    <property type="match status" value="1"/>
</dbReference>
<dbReference type="PANTHER" id="PTHR24166:SF48">
    <property type="entry name" value="PROTEIN VAPYRIN"/>
    <property type="match status" value="1"/>
</dbReference>
<keyword evidence="6" id="KW-1185">Reference proteome</keyword>
<dbReference type="PANTHER" id="PTHR24166">
    <property type="entry name" value="ROLLING PEBBLES, ISOFORM B"/>
    <property type="match status" value="1"/>
</dbReference>
<feature type="compositionally biased region" description="Low complexity" evidence="4">
    <location>
        <begin position="138"/>
        <end position="152"/>
    </location>
</feature>
<feature type="compositionally biased region" description="Basic residues" evidence="4">
    <location>
        <begin position="1"/>
        <end position="10"/>
    </location>
</feature>
<name>A0AB34J7M8_PRYPA</name>
<dbReference type="InterPro" id="IPR050889">
    <property type="entry name" value="Dendritic_Spine_Reg/Scaffold"/>
</dbReference>
<dbReference type="SUPFAM" id="SSF48403">
    <property type="entry name" value="Ankyrin repeat"/>
    <property type="match status" value="1"/>
</dbReference>
<feature type="region of interest" description="Disordered" evidence="4">
    <location>
        <begin position="84"/>
        <end position="172"/>
    </location>
</feature>
<comment type="caution">
    <text evidence="5">The sequence shown here is derived from an EMBL/GenBank/DDBJ whole genome shotgun (WGS) entry which is preliminary data.</text>
</comment>
<dbReference type="PROSITE" id="PS50297">
    <property type="entry name" value="ANK_REP_REGION"/>
    <property type="match status" value="1"/>
</dbReference>
<reference evidence="5 6" key="1">
    <citation type="journal article" date="2024" name="Science">
        <title>Giant polyketide synthase enzymes in the biosynthesis of giant marine polyether toxins.</title>
        <authorList>
            <person name="Fallon T.R."/>
            <person name="Shende V.V."/>
            <person name="Wierzbicki I.H."/>
            <person name="Pendleton A.L."/>
            <person name="Watervoot N.F."/>
            <person name="Auber R.P."/>
            <person name="Gonzalez D.J."/>
            <person name="Wisecaver J.H."/>
            <person name="Moore B.S."/>
        </authorList>
    </citation>
    <scope>NUCLEOTIDE SEQUENCE [LARGE SCALE GENOMIC DNA]</scope>
    <source>
        <strain evidence="5 6">12B1</strain>
    </source>
</reference>
<keyword evidence="2 3" id="KW-0040">ANK repeat</keyword>
<dbReference type="AlphaFoldDB" id="A0AB34J7M8"/>
<dbReference type="EMBL" id="JBGBPQ010000011">
    <property type="protein sequence ID" value="KAL1515693.1"/>
    <property type="molecule type" value="Genomic_DNA"/>
</dbReference>
<keyword evidence="1" id="KW-0677">Repeat</keyword>
<evidence type="ECO:0000256" key="2">
    <source>
        <dbReference type="ARBA" id="ARBA00023043"/>
    </source>
</evidence>
<feature type="compositionally biased region" description="Basic residues" evidence="4">
    <location>
        <begin position="644"/>
        <end position="653"/>
    </location>
</feature>
<dbReference type="InterPro" id="IPR002110">
    <property type="entry name" value="Ankyrin_rpt"/>
</dbReference>
<dbReference type="InterPro" id="IPR036770">
    <property type="entry name" value="Ankyrin_rpt-contain_sf"/>
</dbReference>
<sequence length="660" mass="68548">MARGGARRRAAAAGGADEPPPAPSDAAASEGSPPGSPPRSACICGQRAAECSCGLAVPEPVPFHLMPEGAQRYFAGLAACTARPPLPPSRPAGGRAGGRRWSGGRGGRKGRAEGGGGGGAAVEAGEEGGGGASGEGAAGSEAEGGAAGSAAATSDTAEVEGAAEEFSPQLLEGEVKKAEAAEGAARRPSRYGRAWERVKPLAHIESHIFHAGAMSKPNSQALLAAEVANESCRVIEARKAALKEKPDRRRTAAIIPEYTPPAPEELEEDEFLLLGASCELQVGHELMCACSRGDEKLCLELVESLGVHYADPWGRTAVIAAAAAGETRLVATLLELRASVNSCDGDERSALWWACHHDVDQTAALLLDCRADACLADVDGITPLVTAVQKGNEGAVHLLLSRAAENQLPHPLVVTDQLVQIAVCNHESDIEQALLRFQSGTWHLPPDGRRQLLKQRRAPLLDEQVELCGLEEHPEANGARGVAVDFDNATGRYEVSFPRGDRERTAYRAANLRLVGGAASCPEGTSAPTAAPAASSISASTSGSASTSAASTSAECGAPAPRPTFVYDARGYNSRQFPIWHAKPSWLCSEGGLLKVAPISKEDIASIEAQDGLQPPEPAEQVAKRGRKPGRRAAGRPPAPALRKSGRASKRRRDGGWAAT</sequence>
<feature type="compositionally biased region" description="Gly residues" evidence="4">
    <location>
        <begin position="94"/>
        <end position="105"/>
    </location>
</feature>
<dbReference type="Gene3D" id="1.25.40.20">
    <property type="entry name" value="Ankyrin repeat-containing domain"/>
    <property type="match status" value="1"/>
</dbReference>
<gene>
    <name evidence="5" type="ORF">AB1Y20_002310</name>
</gene>
<feature type="compositionally biased region" description="Low complexity" evidence="4">
    <location>
        <begin position="24"/>
        <end position="41"/>
    </location>
</feature>
<feature type="compositionally biased region" description="Basic residues" evidence="4">
    <location>
        <begin position="624"/>
        <end position="634"/>
    </location>
</feature>
<feature type="compositionally biased region" description="Gly residues" evidence="4">
    <location>
        <begin position="127"/>
        <end position="137"/>
    </location>
</feature>
<dbReference type="Pfam" id="PF12796">
    <property type="entry name" value="Ank_2"/>
    <property type="match status" value="1"/>
</dbReference>
<evidence type="ECO:0000256" key="3">
    <source>
        <dbReference type="PROSITE-ProRule" id="PRU00023"/>
    </source>
</evidence>
<evidence type="ECO:0000313" key="6">
    <source>
        <dbReference type="Proteomes" id="UP001515480"/>
    </source>
</evidence>
<accession>A0AB34J7M8</accession>
<organism evidence="5 6">
    <name type="scientific">Prymnesium parvum</name>
    <name type="common">Toxic golden alga</name>
    <dbReference type="NCBI Taxonomy" id="97485"/>
    <lineage>
        <taxon>Eukaryota</taxon>
        <taxon>Haptista</taxon>
        <taxon>Haptophyta</taxon>
        <taxon>Prymnesiophyceae</taxon>
        <taxon>Prymnesiales</taxon>
        <taxon>Prymnesiaceae</taxon>
        <taxon>Prymnesium</taxon>
    </lineage>
</organism>
<protein>
    <submittedName>
        <fullName evidence="5">Uncharacterized protein</fullName>
    </submittedName>
</protein>
<feature type="region of interest" description="Disordered" evidence="4">
    <location>
        <begin position="1"/>
        <end position="42"/>
    </location>
</feature>
<evidence type="ECO:0000256" key="1">
    <source>
        <dbReference type="ARBA" id="ARBA00022737"/>
    </source>
</evidence>
<feature type="region of interest" description="Disordered" evidence="4">
    <location>
        <begin position="608"/>
        <end position="660"/>
    </location>
</feature>
<dbReference type="Proteomes" id="UP001515480">
    <property type="component" value="Unassembled WGS sequence"/>
</dbReference>
<evidence type="ECO:0000313" key="5">
    <source>
        <dbReference type="EMBL" id="KAL1515693.1"/>
    </source>
</evidence>
<feature type="compositionally biased region" description="Low complexity" evidence="4">
    <location>
        <begin position="524"/>
        <end position="554"/>
    </location>
</feature>
<proteinExistence type="predicted"/>
<evidence type="ECO:0000256" key="4">
    <source>
        <dbReference type="SAM" id="MobiDB-lite"/>
    </source>
</evidence>
<feature type="repeat" description="ANK" evidence="3">
    <location>
        <begin position="379"/>
        <end position="405"/>
    </location>
</feature>
<feature type="region of interest" description="Disordered" evidence="4">
    <location>
        <begin position="521"/>
        <end position="560"/>
    </location>
</feature>